<dbReference type="Gene3D" id="3.10.310.70">
    <property type="match status" value="1"/>
</dbReference>
<protein>
    <submittedName>
        <fullName evidence="2">Putative amidohydrolase YtcJ</fullName>
    </submittedName>
</protein>
<name>A0A7Z0DHJ4_9ACTN</name>
<dbReference type="PANTHER" id="PTHR22642:SF2">
    <property type="entry name" value="PROTEIN LONG AFTER FAR-RED 3"/>
    <property type="match status" value="1"/>
</dbReference>
<dbReference type="Pfam" id="PF07969">
    <property type="entry name" value="Amidohydro_3"/>
    <property type="match status" value="1"/>
</dbReference>
<proteinExistence type="predicted"/>
<dbReference type="Gene3D" id="2.30.40.10">
    <property type="entry name" value="Urease, subunit C, domain 1"/>
    <property type="match status" value="1"/>
</dbReference>
<dbReference type="InterPro" id="IPR011059">
    <property type="entry name" value="Metal-dep_hydrolase_composite"/>
</dbReference>
<dbReference type="Gene3D" id="3.20.20.140">
    <property type="entry name" value="Metal-dependent hydrolases"/>
    <property type="match status" value="2"/>
</dbReference>
<reference evidence="2 3" key="1">
    <citation type="submission" date="2020-07" db="EMBL/GenBank/DDBJ databases">
        <title>Sequencing the genomes of 1000 actinobacteria strains.</title>
        <authorList>
            <person name="Klenk H.-P."/>
        </authorList>
    </citation>
    <scope>NUCLEOTIDE SEQUENCE [LARGE SCALE GENOMIC DNA]</scope>
    <source>
        <strain evidence="2 3">DSM 26487</strain>
    </source>
</reference>
<dbReference type="AlphaFoldDB" id="A0A7Z0DHJ4"/>
<gene>
    <name evidence="2" type="ORF">BJ988_000167</name>
</gene>
<dbReference type="RefSeq" id="WP_179656235.1">
    <property type="nucleotide sequence ID" value="NZ_JACBZR010000001.1"/>
</dbReference>
<keyword evidence="2" id="KW-0378">Hydrolase</keyword>
<dbReference type="InterPro" id="IPR032466">
    <property type="entry name" value="Metal_Hydrolase"/>
</dbReference>
<dbReference type="PANTHER" id="PTHR22642">
    <property type="entry name" value="IMIDAZOLONEPROPIONASE"/>
    <property type="match status" value="1"/>
</dbReference>
<dbReference type="EMBL" id="JACBZR010000001">
    <property type="protein sequence ID" value="NYI75519.1"/>
    <property type="molecule type" value="Genomic_DNA"/>
</dbReference>
<dbReference type="SUPFAM" id="SSF51338">
    <property type="entry name" value="Composite domain of metallo-dependent hydrolases"/>
    <property type="match status" value="1"/>
</dbReference>
<evidence type="ECO:0000259" key="1">
    <source>
        <dbReference type="Pfam" id="PF07969"/>
    </source>
</evidence>
<evidence type="ECO:0000313" key="3">
    <source>
        <dbReference type="Proteomes" id="UP000564496"/>
    </source>
</evidence>
<dbReference type="InterPro" id="IPR013108">
    <property type="entry name" value="Amidohydro_3"/>
</dbReference>
<keyword evidence="3" id="KW-1185">Reference proteome</keyword>
<accession>A0A7Z0DHJ4</accession>
<organism evidence="2 3">
    <name type="scientific">Nocardioides panzhihuensis</name>
    <dbReference type="NCBI Taxonomy" id="860243"/>
    <lineage>
        <taxon>Bacteria</taxon>
        <taxon>Bacillati</taxon>
        <taxon>Actinomycetota</taxon>
        <taxon>Actinomycetes</taxon>
        <taxon>Propionibacteriales</taxon>
        <taxon>Nocardioidaceae</taxon>
        <taxon>Nocardioides</taxon>
    </lineage>
</organism>
<feature type="domain" description="Amidohydrolase 3" evidence="1">
    <location>
        <begin position="37"/>
        <end position="460"/>
    </location>
</feature>
<dbReference type="GO" id="GO:0016810">
    <property type="term" value="F:hydrolase activity, acting on carbon-nitrogen (but not peptide) bonds"/>
    <property type="evidence" value="ECO:0007669"/>
    <property type="project" value="InterPro"/>
</dbReference>
<evidence type="ECO:0000313" key="2">
    <source>
        <dbReference type="EMBL" id="NYI75519.1"/>
    </source>
</evidence>
<dbReference type="SUPFAM" id="SSF51556">
    <property type="entry name" value="Metallo-dependent hydrolases"/>
    <property type="match status" value="1"/>
</dbReference>
<sequence>MSLLLRDVEVAGKRVDVRTLDGRIDAIGPVLDDRGAEIVDGCGGALLPGLTDHHLHLLAMAADLGSVRCTPSAVRDEDGLAEALGAAHGDAHGWVRGVGYHEDVAGPLDAEVLDQVHADRPVRIQHASGAVWFLNSAALSSLDLASADHPGIERGPTGDPIGRLWRADDWLRSRLPASPPVSLRETGRRLATLGITSVTDATPRLDRSHLDLIRTALSSGDLSQHVTLLGAPLDTDLRESRLAAGPWKIVLADSGLPELDQLVAEIRAAHVASRPVAAHSVTTASLLLFLAALDEAGRLPGDRVEHAAVVPPEVVPMLAERGLRVVTQPGFLADRGDRFAAGTPADEHGDLYRCHSLLDVGIPVALSSDAPYGPVDPWQVIAAAAHRRTPDGEALGPDETITPAAALAAYLAPADDPGGTPQQIEVGGAADLVLLDRPLATALQSPSAEHVRAVFIAGRRI</sequence>
<dbReference type="Proteomes" id="UP000564496">
    <property type="component" value="Unassembled WGS sequence"/>
</dbReference>
<comment type="caution">
    <text evidence="2">The sequence shown here is derived from an EMBL/GenBank/DDBJ whole genome shotgun (WGS) entry which is preliminary data.</text>
</comment>